<evidence type="ECO:0000256" key="4">
    <source>
        <dbReference type="ARBA" id="ARBA00023157"/>
    </source>
</evidence>
<keyword evidence="5" id="KW-0325">Glycoprotein</keyword>
<name>A0A1V9XYF8_9ACAR</name>
<dbReference type="GO" id="GO:0007411">
    <property type="term" value="P:axon guidance"/>
    <property type="evidence" value="ECO:0007669"/>
    <property type="project" value="TreeGrafter"/>
</dbReference>
<dbReference type="PRINTS" id="PR01347">
    <property type="entry name" value="EPHRIN"/>
</dbReference>
<dbReference type="InterPro" id="IPR031328">
    <property type="entry name" value="Ephrin"/>
</dbReference>
<dbReference type="InParanoid" id="A0A1V9XYF8"/>
<evidence type="ECO:0000256" key="5">
    <source>
        <dbReference type="ARBA" id="ARBA00023180"/>
    </source>
</evidence>
<evidence type="ECO:0000256" key="2">
    <source>
        <dbReference type="ARBA" id="ARBA00022729"/>
    </source>
</evidence>
<protein>
    <submittedName>
        <fullName evidence="10">Origin recognition complex subunit 5-like</fullName>
    </submittedName>
</protein>
<comment type="caution">
    <text evidence="10">The sequence shown here is derived from an EMBL/GenBank/DDBJ whole genome shotgun (WGS) entry which is preliminary data.</text>
</comment>
<dbReference type="Pfam" id="PF00812">
    <property type="entry name" value="Ephrin"/>
    <property type="match status" value="1"/>
</dbReference>
<dbReference type="Gene3D" id="2.60.40.420">
    <property type="entry name" value="Cupredoxins - blue copper proteins"/>
    <property type="match status" value="1"/>
</dbReference>
<feature type="non-terminal residue" evidence="10">
    <location>
        <position position="221"/>
    </location>
</feature>
<dbReference type="InterPro" id="IPR001799">
    <property type="entry name" value="Ephrin_RBD"/>
</dbReference>
<dbReference type="OrthoDB" id="6250301at2759"/>
<organism evidence="10 11">
    <name type="scientific">Tropilaelaps mercedesae</name>
    <dbReference type="NCBI Taxonomy" id="418985"/>
    <lineage>
        <taxon>Eukaryota</taxon>
        <taxon>Metazoa</taxon>
        <taxon>Ecdysozoa</taxon>
        <taxon>Arthropoda</taxon>
        <taxon>Chelicerata</taxon>
        <taxon>Arachnida</taxon>
        <taxon>Acari</taxon>
        <taxon>Parasitiformes</taxon>
        <taxon>Mesostigmata</taxon>
        <taxon>Gamasina</taxon>
        <taxon>Dermanyssoidea</taxon>
        <taxon>Laelapidae</taxon>
        <taxon>Tropilaelaps</taxon>
    </lineage>
</organism>
<dbReference type="PANTHER" id="PTHR11304:SF29">
    <property type="entry name" value="EPHRIN"/>
    <property type="match status" value="1"/>
</dbReference>
<dbReference type="STRING" id="418985.A0A1V9XYF8"/>
<dbReference type="PROSITE" id="PS51551">
    <property type="entry name" value="EPHRIN_RBD_2"/>
    <property type="match status" value="1"/>
</dbReference>
<dbReference type="Proteomes" id="UP000192247">
    <property type="component" value="Unassembled WGS sequence"/>
</dbReference>
<dbReference type="GO" id="GO:0005886">
    <property type="term" value="C:plasma membrane"/>
    <property type="evidence" value="ECO:0007669"/>
    <property type="project" value="TreeGrafter"/>
</dbReference>
<keyword evidence="2" id="KW-0732">Signal</keyword>
<keyword evidence="4" id="KW-1015">Disulfide bond</keyword>
<feature type="region of interest" description="Disordered" evidence="8">
    <location>
        <begin position="151"/>
        <end position="221"/>
    </location>
</feature>
<comment type="subcellular location">
    <subcellularLocation>
        <location evidence="1">Membrane</location>
    </subcellularLocation>
</comment>
<dbReference type="GO" id="GO:0048013">
    <property type="term" value="P:ephrin receptor signaling pathway"/>
    <property type="evidence" value="ECO:0007669"/>
    <property type="project" value="TreeGrafter"/>
</dbReference>
<dbReference type="InterPro" id="IPR008972">
    <property type="entry name" value="Cupredoxin"/>
</dbReference>
<dbReference type="CDD" id="cd02675">
    <property type="entry name" value="Ephrin_ectodomain"/>
    <property type="match status" value="1"/>
</dbReference>
<evidence type="ECO:0000256" key="7">
    <source>
        <dbReference type="RuleBase" id="RU004375"/>
    </source>
</evidence>
<reference evidence="10 11" key="1">
    <citation type="journal article" date="2017" name="Gigascience">
        <title>Draft genome of the honey bee ectoparasitic mite, Tropilaelaps mercedesae, is shaped by the parasitic life history.</title>
        <authorList>
            <person name="Dong X."/>
            <person name="Armstrong S.D."/>
            <person name="Xia D."/>
            <person name="Makepeace B.L."/>
            <person name="Darby A.C."/>
            <person name="Kadowaki T."/>
        </authorList>
    </citation>
    <scope>NUCLEOTIDE SEQUENCE [LARGE SCALE GENOMIC DNA]</scope>
    <source>
        <strain evidence="10">Wuxi-XJTLU</strain>
    </source>
</reference>
<feature type="compositionally biased region" description="Polar residues" evidence="8">
    <location>
        <begin position="158"/>
        <end position="177"/>
    </location>
</feature>
<evidence type="ECO:0000256" key="1">
    <source>
        <dbReference type="ARBA" id="ARBA00004370"/>
    </source>
</evidence>
<dbReference type="AlphaFoldDB" id="A0A1V9XYF8"/>
<evidence type="ECO:0000256" key="3">
    <source>
        <dbReference type="ARBA" id="ARBA00023136"/>
    </source>
</evidence>
<evidence type="ECO:0000259" key="9">
    <source>
        <dbReference type="PROSITE" id="PS51551"/>
    </source>
</evidence>
<keyword evidence="11" id="KW-1185">Reference proteome</keyword>
<keyword evidence="3 7" id="KW-0472">Membrane</keyword>
<gene>
    <name evidence="10" type="ORF">BIW11_06336</name>
</gene>
<feature type="domain" description="Ephrin RBD" evidence="9">
    <location>
        <begin position="6"/>
        <end position="144"/>
    </location>
</feature>
<dbReference type="GO" id="GO:0046875">
    <property type="term" value="F:ephrin receptor binding"/>
    <property type="evidence" value="ECO:0007669"/>
    <property type="project" value="TreeGrafter"/>
</dbReference>
<evidence type="ECO:0000313" key="10">
    <source>
        <dbReference type="EMBL" id="OQR78545.1"/>
    </source>
</evidence>
<accession>A0A1V9XYF8</accession>
<sequence length="221" mass="24508">MVLRPGAPGRFRIDNTDHIIDVNRGNQPFDFDQVDIICPSYMVGTPPRDMETYIIYLVSRHEYETCTLIGSSAARLVAKCNGNAGRALKYTITFRSFTPQPGGHEFRPGSDYYLISTSSGSPGGLKQDQGGACREHNMKLTFKVCCDPHDDSHRTSTKHSNGTADKSDQLEQTTESWSPFRRPPPISASEGVSRTPSVNGRDRHRLGHVTADYGRGNRVAY</sequence>
<dbReference type="EMBL" id="MNPL01002102">
    <property type="protein sequence ID" value="OQR78545.1"/>
    <property type="molecule type" value="Genomic_DNA"/>
</dbReference>
<evidence type="ECO:0000313" key="11">
    <source>
        <dbReference type="Proteomes" id="UP000192247"/>
    </source>
</evidence>
<evidence type="ECO:0000256" key="8">
    <source>
        <dbReference type="SAM" id="MobiDB-lite"/>
    </source>
</evidence>
<evidence type="ECO:0000256" key="6">
    <source>
        <dbReference type="PROSITE-ProRule" id="PRU00884"/>
    </source>
</evidence>
<comment type="caution">
    <text evidence="6">Lacks conserved residue(s) required for the propagation of feature annotation.</text>
</comment>
<proteinExistence type="inferred from homology"/>
<dbReference type="SUPFAM" id="SSF49503">
    <property type="entry name" value="Cupredoxins"/>
    <property type="match status" value="1"/>
</dbReference>
<dbReference type="PANTHER" id="PTHR11304">
    <property type="entry name" value="EPHRIN"/>
    <property type="match status" value="1"/>
</dbReference>
<comment type="similarity">
    <text evidence="6 7">Belongs to the ephrin family.</text>
</comment>